<reference evidence="4" key="1">
    <citation type="journal article" date="2020" name="Fungal Divers.">
        <title>Resolving the Mortierellaceae phylogeny through synthesis of multi-gene phylogenetics and phylogenomics.</title>
        <authorList>
            <person name="Vandepol N."/>
            <person name="Liber J."/>
            <person name="Desiro A."/>
            <person name="Na H."/>
            <person name="Kennedy M."/>
            <person name="Barry K."/>
            <person name="Grigoriev I.V."/>
            <person name="Miller A.N."/>
            <person name="O'Donnell K."/>
            <person name="Stajich J.E."/>
            <person name="Bonito G."/>
        </authorList>
    </citation>
    <scope>NUCLEOTIDE SEQUENCE</scope>
    <source>
        <strain evidence="4">KOD1015</strain>
    </source>
</reference>
<dbReference type="GO" id="GO:0000298">
    <property type="term" value="F:endopolyphosphatase activity"/>
    <property type="evidence" value="ECO:0007669"/>
    <property type="project" value="TreeGrafter"/>
</dbReference>
<evidence type="ECO:0000313" key="4">
    <source>
        <dbReference type="EMBL" id="KAF9586318.1"/>
    </source>
</evidence>
<comment type="caution">
    <text evidence="4">The sequence shown here is derived from an EMBL/GenBank/DDBJ whole genome shotgun (WGS) entry which is preliminary data.</text>
</comment>
<dbReference type="GO" id="GO:0004309">
    <property type="term" value="F:exopolyphosphatase activity"/>
    <property type="evidence" value="ECO:0007669"/>
    <property type="project" value="TreeGrafter"/>
</dbReference>
<dbReference type="EMBL" id="JAABOA010000045">
    <property type="protein sequence ID" value="KAF9586318.1"/>
    <property type="molecule type" value="Genomic_DNA"/>
</dbReference>
<dbReference type="OrthoDB" id="348678at2759"/>
<organism evidence="4 5">
    <name type="scientific">Lunasporangiospora selenospora</name>
    <dbReference type="NCBI Taxonomy" id="979761"/>
    <lineage>
        <taxon>Eukaryota</taxon>
        <taxon>Fungi</taxon>
        <taxon>Fungi incertae sedis</taxon>
        <taxon>Mucoromycota</taxon>
        <taxon>Mortierellomycotina</taxon>
        <taxon>Mortierellomycetes</taxon>
        <taxon>Mortierellales</taxon>
        <taxon>Mortierellaceae</taxon>
        <taxon>Lunasporangiospora</taxon>
    </lineage>
</organism>
<dbReference type="InterPro" id="IPR029052">
    <property type="entry name" value="Metallo-depent_PP-like"/>
</dbReference>
<keyword evidence="5" id="KW-1185">Reference proteome</keyword>
<dbReference type="PANTHER" id="PTHR10340">
    <property type="entry name" value="SPHINGOMYELIN PHOSPHODIESTERASE"/>
    <property type="match status" value="1"/>
</dbReference>
<dbReference type="SUPFAM" id="SSF56300">
    <property type="entry name" value="Metallo-dependent phosphatases"/>
    <property type="match status" value="1"/>
</dbReference>
<feature type="compositionally biased region" description="Acidic residues" evidence="3">
    <location>
        <begin position="269"/>
        <end position="282"/>
    </location>
</feature>
<evidence type="ECO:0000313" key="5">
    <source>
        <dbReference type="Proteomes" id="UP000780801"/>
    </source>
</evidence>
<proteinExistence type="predicted"/>
<evidence type="ECO:0000256" key="2">
    <source>
        <dbReference type="ARBA" id="ARBA00023180"/>
    </source>
</evidence>
<dbReference type="PANTHER" id="PTHR10340:SF55">
    <property type="entry name" value="ENDOPOLYPHOSPHATASE"/>
    <property type="match status" value="1"/>
</dbReference>
<feature type="region of interest" description="Disordered" evidence="3">
    <location>
        <begin position="261"/>
        <end position="294"/>
    </location>
</feature>
<protein>
    <submittedName>
        <fullName evidence="4">Endopolyphosphatase</fullName>
    </submittedName>
</protein>
<name>A0A9P6G315_9FUNG</name>
<keyword evidence="2" id="KW-0325">Glycoprotein</keyword>
<dbReference type="GO" id="GO:0005615">
    <property type="term" value="C:extracellular space"/>
    <property type="evidence" value="ECO:0007669"/>
    <property type="project" value="TreeGrafter"/>
</dbReference>
<dbReference type="GO" id="GO:0006798">
    <property type="term" value="P:polyphosphate catabolic process"/>
    <property type="evidence" value="ECO:0007669"/>
    <property type="project" value="TreeGrafter"/>
</dbReference>
<evidence type="ECO:0000256" key="3">
    <source>
        <dbReference type="SAM" id="MobiDB-lite"/>
    </source>
</evidence>
<dbReference type="Proteomes" id="UP000780801">
    <property type="component" value="Unassembled WGS sequence"/>
</dbReference>
<gene>
    <name evidence="4" type="primary">PPN1_1</name>
    <name evidence="4" type="ORF">BGW38_006940</name>
</gene>
<sequence length="499" mass="56470">MVWSRGSVSLPLRSPQIEFEPEWPRAPRGRFLHLSDIHPDQFYLEGAASGQETMQGRTIHDSDNTHPRTQDQINQLNQAIAEKFLRISPPGPLPDSRQLPVVPSIGNNDVYPHNILAPGPNPIFQFFATLWSEFIPESQLNTFRHGGYYSSDVVPGKIRVFALNTLYFYAPNVLVDGCKKEGEPGSEEMDWLETKLESVRQKKMVAYLTGHVPPDKFSYSPTCYRRYTKIALEFQDVIVGHLFGHANIDNFFLLSRKSRKHKETPTGDDNPEGDGDNDDDSGGDNHGETTLGDPVQAYGLSTYVEDLMGQYEAVIGPTKNRDYAIALVSPAVVPTYQPTLRVFKYQVGNGTSEEPSNPGDGKQDEIDETCMENMQQETQLSNKREEAEMIRQRMKGQKKHGRKRHHRKRPKNPPPARASTFGFPLEYTQYVSNLTLANENLTPPEYVPEYNTREDYGLQDLSVPEWLTLARRIATDENLKAVYLNRLVVQSEVEGINTA</sequence>
<evidence type="ECO:0000256" key="1">
    <source>
        <dbReference type="ARBA" id="ARBA00022801"/>
    </source>
</evidence>
<feature type="region of interest" description="Disordered" evidence="3">
    <location>
        <begin position="391"/>
        <end position="422"/>
    </location>
</feature>
<dbReference type="GO" id="GO:0000324">
    <property type="term" value="C:fungal-type vacuole"/>
    <property type="evidence" value="ECO:0007669"/>
    <property type="project" value="TreeGrafter"/>
</dbReference>
<accession>A0A9P6G315</accession>
<feature type="compositionally biased region" description="Basic residues" evidence="3">
    <location>
        <begin position="392"/>
        <end position="411"/>
    </location>
</feature>
<dbReference type="GO" id="GO:0008081">
    <property type="term" value="F:phosphoric diester hydrolase activity"/>
    <property type="evidence" value="ECO:0007669"/>
    <property type="project" value="TreeGrafter"/>
</dbReference>
<keyword evidence="1" id="KW-0378">Hydrolase</keyword>
<dbReference type="AlphaFoldDB" id="A0A9P6G315"/>